<dbReference type="GO" id="GO:0071949">
    <property type="term" value="F:FAD binding"/>
    <property type="evidence" value="ECO:0007669"/>
    <property type="project" value="InterPro"/>
</dbReference>
<dbReference type="EMBL" id="CP060789">
    <property type="protein sequence ID" value="QNP57612.1"/>
    <property type="molecule type" value="Genomic_DNA"/>
</dbReference>
<dbReference type="PANTHER" id="PTHR46568:SF1">
    <property type="entry name" value="ALKYLDIHYDROXYACETONEPHOSPHATE SYNTHASE, PEROXISOMAL"/>
    <property type="match status" value="1"/>
</dbReference>
<dbReference type="InterPro" id="IPR016167">
    <property type="entry name" value="FAD-bd_PCMH_sub1"/>
</dbReference>
<name>A0A7H0HAP6_9ACTN</name>
<dbReference type="Gene3D" id="3.30.70.3450">
    <property type="match status" value="1"/>
</dbReference>
<feature type="binding site" evidence="6">
    <location>
        <position position="380"/>
    </location>
    <ligand>
        <name>substrate</name>
    </ligand>
</feature>
<evidence type="ECO:0000256" key="1">
    <source>
        <dbReference type="ARBA" id="ARBA00008000"/>
    </source>
</evidence>
<dbReference type="GO" id="GO:0016491">
    <property type="term" value="F:oxidoreductase activity"/>
    <property type="evidence" value="ECO:0007669"/>
    <property type="project" value="UniProtKB-KW"/>
</dbReference>
<reference evidence="11 12" key="1">
    <citation type="submission" date="2020-08" db="EMBL/GenBank/DDBJ databases">
        <title>Genome sequence of Tessaracoccus defluvii JCM 17540T.</title>
        <authorList>
            <person name="Hyun D.-W."/>
            <person name="Bae J.-W."/>
        </authorList>
    </citation>
    <scope>NUCLEOTIDE SEQUENCE [LARGE SCALE GENOMIC DNA]</scope>
    <source>
        <strain evidence="11 12">JCM 17540</strain>
    </source>
</reference>
<evidence type="ECO:0000256" key="5">
    <source>
        <dbReference type="PIRSR" id="PIRSR625650-1"/>
    </source>
</evidence>
<evidence type="ECO:0000259" key="10">
    <source>
        <dbReference type="PROSITE" id="PS51387"/>
    </source>
</evidence>
<comment type="similarity">
    <text evidence="1">Belongs to the FAD-binding oxidoreductase/transferase type 4 family.</text>
</comment>
<evidence type="ECO:0000256" key="2">
    <source>
        <dbReference type="ARBA" id="ARBA00022630"/>
    </source>
</evidence>
<feature type="site" description="Important for enzyme activity" evidence="8">
    <location>
        <position position="286"/>
    </location>
</feature>
<evidence type="ECO:0000256" key="6">
    <source>
        <dbReference type="PIRSR" id="PIRSR625650-2"/>
    </source>
</evidence>
<feature type="domain" description="FAD-binding PCMH-type" evidence="10">
    <location>
        <begin position="70"/>
        <end position="251"/>
    </location>
</feature>
<dbReference type="GO" id="GO:0008610">
    <property type="term" value="P:lipid biosynthetic process"/>
    <property type="evidence" value="ECO:0007669"/>
    <property type="project" value="InterPro"/>
</dbReference>
<dbReference type="SUPFAM" id="SSF55103">
    <property type="entry name" value="FAD-linked oxidases, C-terminal domain"/>
    <property type="match status" value="1"/>
</dbReference>
<dbReference type="Proteomes" id="UP000516117">
    <property type="component" value="Chromosome"/>
</dbReference>
<dbReference type="GO" id="GO:0008609">
    <property type="term" value="F:alkylglycerone-phosphate synthase activity"/>
    <property type="evidence" value="ECO:0007669"/>
    <property type="project" value="InterPro"/>
</dbReference>
<protein>
    <submittedName>
        <fullName evidence="11">FAD-binding oxidoreductase</fullName>
    </submittedName>
</protein>
<evidence type="ECO:0000256" key="4">
    <source>
        <dbReference type="ARBA" id="ARBA00023002"/>
    </source>
</evidence>
<dbReference type="InterPro" id="IPR025650">
    <property type="entry name" value="Alkyl-DHAP_Synthase"/>
</dbReference>
<evidence type="ECO:0000313" key="12">
    <source>
        <dbReference type="Proteomes" id="UP000516117"/>
    </source>
</evidence>
<dbReference type="Pfam" id="PF01565">
    <property type="entry name" value="FAD_binding_4"/>
    <property type="match status" value="1"/>
</dbReference>
<dbReference type="Gene3D" id="3.30.43.10">
    <property type="entry name" value="Uridine Diphospho-n-acetylenolpyruvylglucosamine Reductase, domain 2"/>
    <property type="match status" value="1"/>
</dbReference>
<dbReference type="KEGG" id="tdf:H9L22_13255"/>
<evidence type="ECO:0000256" key="8">
    <source>
        <dbReference type="PIRSR" id="PIRSR625650-4"/>
    </source>
</evidence>
<sequence length="534" mass="58123">MVGVDVTKTVQPIPDFDTLNVPASQLSDDLRAALVAILGERYVQTDDMTRVVHAFGKGVRDLMRVRRGDLGRVPDVVLYPADQAQVEALVDAVVAADGVLIPFGGGSNIVAALEAEPGETRQVVSVNLGRLNKVLEIDEVSGLAHIQAGVFGPDMEDQLKARGWTMGHHPDSFVWSTLGGWIATRSSGMQSDKYGDIADICRGLTMVMPGQVLELRPLPSSSSGPSVREMVLGSEGRLGVITSAWVNVHRIPEVRELQAYFFPTYEAGLKACEAIVSSDAAVMMARVSDAVETRYIMANGKKSGKVSSYVNKAIQKLMVQKGWDLEQIAMSFVGFEGSTSHVRYERGLVGRIVKEHGGMGVGKGPGTLYDQKKYDTPYLRDFMLDRGLVCDVSETTTPWAYAAEIHTKTVAAFHAKMDELGVQGVLFCHLSHSYHSGACQYFTFAINDSSENAERTYDEAKRVVQQSFMDFHGTVSHHHGVGEEHSPWMEQDISPAGVFIQRKLFEGVDPGNNLNPGKIVHDGRPGISSNSPDA</sequence>
<gene>
    <name evidence="11" type="ORF">H9L22_13255</name>
</gene>
<dbReference type="InterPro" id="IPR006094">
    <property type="entry name" value="Oxid_FAD_bind_N"/>
</dbReference>
<dbReference type="Pfam" id="PF02913">
    <property type="entry name" value="FAD-oxidase_C"/>
    <property type="match status" value="1"/>
</dbReference>
<organism evidence="11 12">
    <name type="scientific">Tessaracoccus defluvii</name>
    <dbReference type="NCBI Taxonomy" id="1285901"/>
    <lineage>
        <taxon>Bacteria</taxon>
        <taxon>Bacillati</taxon>
        <taxon>Actinomycetota</taxon>
        <taxon>Actinomycetes</taxon>
        <taxon>Propionibacteriales</taxon>
        <taxon>Propionibacteriaceae</taxon>
        <taxon>Tessaracoccus</taxon>
    </lineage>
</organism>
<evidence type="ECO:0000256" key="9">
    <source>
        <dbReference type="SAM" id="MobiDB-lite"/>
    </source>
</evidence>
<keyword evidence="4" id="KW-0560">Oxidoreductase</keyword>
<dbReference type="SUPFAM" id="SSF56176">
    <property type="entry name" value="FAD-binding/transporter-associated domain-like"/>
    <property type="match status" value="1"/>
</dbReference>
<feature type="region of interest" description="Disordered" evidence="9">
    <location>
        <begin position="515"/>
        <end position="534"/>
    </location>
</feature>
<dbReference type="PROSITE" id="PS51387">
    <property type="entry name" value="FAD_PCMH"/>
    <property type="match status" value="1"/>
</dbReference>
<keyword evidence="3 7" id="KW-0274">FAD</keyword>
<proteinExistence type="inferred from homology"/>
<comment type="cofactor">
    <cofactor evidence="7">
        <name>FAD</name>
        <dbReference type="ChEBI" id="CHEBI:57692"/>
    </cofactor>
</comment>
<feature type="binding site" evidence="7">
    <location>
        <begin position="235"/>
        <end position="241"/>
    </location>
    <ligand>
        <name>FAD</name>
        <dbReference type="ChEBI" id="CHEBI:57692"/>
    </ligand>
</feature>
<accession>A0A7H0HAP6</accession>
<dbReference type="InterPro" id="IPR016166">
    <property type="entry name" value="FAD-bd_PCMH"/>
</dbReference>
<dbReference type="Gene3D" id="3.30.465.10">
    <property type="match status" value="1"/>
</dbReference>
<keyword evidence="2" id="KW-0285">Flavoprotein</keyword>
<dbReference type="InterPro" id="IPR036318">
    <property type="entry name" value="FAD-bd_PCMH-like_sf"/>
</dbReference>
<keyword evidence="12" id="KW-1185">Reference proteome</keyword>
<feature type="binding site" evidence="7">
    <location>
        <begin position="171"/>
        <end position="177"/>
    </location>
    <ligand>
        <name>FAD</name>
        <dbReference type="ChEBI" id="CHEBI:57692"/>
    </ligand>
</feature>
<dbReference type="AlphaFoldDB" id="A0A7H0HAP6"/>
<dbReference type="InterPro" id="IPR016169">
    <property type="entry name" value="FAD-bd_PCMH_sub2"/>
</dbReference>
<dbReference type="InterPro" id="IPR004113">
    <property type="entry name" value="FAD-bd_oxidored_4_C"/>
</dbReference>
<feature type="active site" description="Proton donor/acceptor" evidence="5">
    <location>
        <position position="441"/>
    </location>
</feature>
<dbReference type="PANTHER" id="PTHR46568">
    <property type="entry name" value="ALKYLDIHYDROXYACETONEPHOSPHATE SYNTHASE, PEROXISOMAL"/>
    <property type="match status" value="1"/>
</dbReference>
<evidence type="ECO:0000313" key="11">
    <source>
        <dbReference type="EMBL" id="QNP57612.1"/>
    </source>
</evidence>
<evidence type="ECO:0000256" key="7">
    <source>
        <dbReference type="PIRSR" id="PIRSR625650-3"/>
    </source>
</evidence>
<feature type="binding site" evidence="7">
    <location>
        <begin position="184"/>
        <end position="187"/>
    </location>
    <ligand>
        <name>FAD</name>
        <dbReference type="ChEBI" id="CHEBI:57692"/>
    </ligand>
</feature>
<dbReference type="InterPro" id="IPR016164">
    <property type="entry name" value="FAD-linked_Oxase-like_C"/>
</dbReference>
<dbReference type="Gene3D" id="3.30.300.330">
    <property type="match status" value="1"/>
</dbReference>
<evidence type="ECO:0000256" key="3">
    <source>
        <dbReference type="ARBA" id="ARBA00022827"/>
    </source>
</evidence>